<dbReference type="EC" id="1.1.1.21" evidence="3"/>
<evidence type="ECO:0000256" key="4">
    <source>
        <dbReference type="PIRSR" id="PIRSR000097-1"/>
    </source>
</evidence>
<dbReference type="Gene3D" id="3.20.20.100">
    <property type="entry name" value="NADP-dependent oxidoreductase domain"/>
    <property type="match status" value="1"/>
</dbReference>
<organism evidence="8">
    <name type="scientific">Arcella intermedia</name>
    <dbReference type="NCBI Taxonomy" id="1963864"/>
    <lineage>
        <taxon>Eukaryota</taxon>
        <taxon>Amoebozoa</taxon>
        <taxon>Tubulinea</taxon>
        <taxon>Elardia</taxon>
        <taxon>Arcellinida</taxon>
        <taxon>Sphaerothecina</taxon>
        <taxon>Arcellidae</taxon>
        <taxon>Arcella</taxon>
    </lineage>
</organism>
<dbReference type="PROSITE" id="PS00062">
    <property type="entry name" value="ALDOKETO_REDUCTASE_2"/>
    <property type="match status" value="1"/>
</dbReference>
<feature type="active site" description="Proton donor" evidence="4">
    <location>
        <position position="38"/>
    </location>
</feature>
<dbReference type="EMBL" id="GIBP01004979">
    <property type="protein sequence ID" value="NDV33948.1"/>
    <property type="molecule type" value="Transcribed_RNA"/>
</dbReference>
<dbReference type="InterPro" id="IPR023210">
    <property type="entry name" value="NADP_OxRdtase_dom"/>
</dbReference>
<dbReference type="AlphaFoldDB" id="A0A6B2LB64"/>
<feature type="binding site" evidence="5">
    <location>
        <position position="100"/>
    </location>
    <ligand>
        <name>substrate</name>
    </ligand>
</feature>
<evidence type="ECO:0000256" key="2">
    <source>
        <dbReference type="ARBA" id="ARBA00023002"/>
    </source>
</evidence>
<keyword evidence="2" id="KW-0560">Oxidoreductase</keyword>
<dbReference type="PROSITE" id="PS00798">
    <property type="entry name" value="ALDOKETO_REDUCTASE_1"/>
    <property type="match status" value="1"/>
</dbReference>
<dbReference type="PROSITE" id="PS00063">
    <property type="entry name" value="ALDOKETO_REDUCTASE_3"/>
    <property type="match status" value="1"/>
</dbReference>
<accession>A0A6B2LB64</accession>
<reference evidence="8" key="1">
    <citation type="journal article" date="2020" name="J. Eukaryot. Microbiol.">
        <title>De novo Sequencing, Assembly and Annotation of the Transcriptome for the Free-Living Testate Amoeba Arcella intermedia.</title>
        <authorList>
            <person name="Ribeiro G.M."/>
            <person name="Porfirio-Sousa A.L."/>
            <person name="Maurer-Alcala X.X."/>
            <person name="Katz L.A."/>
            <person name="Lahr D.J.G."/>
        </authorList>
    </citation>
    <scope>NUCLEOTIDE SEQUENCE</scope>
</reference>
<dbReference type="FunFam" id="3.20.20.100:FF:000007">
    <property type="entry name" value="NAD(P)H-dependent D-xylose reductase xyl1"/>
    <property type="match status" value="1"/>
</dbReference>
<dbReference type="InterPro" id="IPR036812">
    <property type="entry name" value="NAD(P)_OxRdtase_dom_sf"/>
</dbReference>
<proteinExistence type="inferred from homology"/>
<dbReference type="InterPro" id="IPR020471">
    <property type="entry name" value="AKR"/>
</dbReference>
<dbReference type="InterPro" id="IPR018170">
    <property type="entry name" value="Aldo/ket_reductase_CS"/>
</dbReference>
<dbReference type="Pfam" id="PF00248">
    <property type="entry name" value="Aldo_ket_red"/>
    <property type="match status" value="1"/>
</dbReference>
<evidence type="ECO:0000313" key="8">
    <source>
        <dbReference type="EMBL" id="NDV33948.1"/>
    </source>
</evidence>
<dbReference type="PIRSF" id="PIRSF000097">
    <property type="entry name" value="AKR"/>
    <property type="match status" value="1"/>
</dbReference>
<protein>
    <recommendedName>
        <fullName evidence="3">aldose reductase</fullName>
        <ecNumber evidence="3">1.1.1.21</ecNumber>
    </recommendedName>
</protein>
<dbReference type="SUPFAM" id="SSF51430">
    <property type="entry name" value="NAD(P)-linked oxidoreductase"/>
    <property type="match status" value="1"/>
</dbReference>
<dbReference type="PANTHER" id="PTHR11732">
    <property type="entry name" value="ALDO/KETO REDUCTASE"/>
    <property type="match status" value="1"/>
</dbReference>
<evidence type="ECO:0000256" key="6">
    <source>
        <dbReference type="PIRSR" id="PIRSR000097-3"/>
    </source>
</evidence>
<sequence length="310" mass="34828">MMPLVGLGTWKIPKDIAAQTVYNAIKAGYRLLDCACDYGNEKEVGEGLKQAIQEGIVKREDVWITSKLWNTFHAKEHVRPACERTLRDLGVEYLDLYLIHFPIALKFVDFSKKYPPEWSNPDTNGCVFVDVPTSETWSGMEELVQAGLVKNIGVSNFNNQHIMDLMKYANIKPAALQVELHPYLQQPQLVEYCQRPSVNIAVTAYSSFGGVSYIPLGSPLAKETTNLLEHPTVLDIAKKHNKTTAQVLLRWAVQNGVAVIPKSNSLERLKENISVFDFKLDSDDIANLQKLNTAIRFNDPAAYVNYPIFG</sequence>
<feature type="site" description="Lowers pKa of active site Tyr" evidence="6">
    <location>
        <position position="67"/>
    </location>
</feature>
<feature type="domain" description="NADP-dependent oxidoreductase" evidence="7">
    <location>
        <begin position="6"/>
        <end position="292"/>
    </location>
</feature>
<dbReference type="GO" id="GO:0016491">
    <property type="term" value="F:oxidoreductase activity"/>
    <property type="evidence" value="ECO:0007669"/>
    <property type="project" value="UniProtKB-KW"/>
</dbReference>
<evidence type="ECO:0000256" key="3">
    <source>
        <dbReference type="ARBA" id="ARBA00038955"/>
    </source>
</evidence>
<dbReference type="PRINTS" id="PR00069">
    <property type="entry name" value="ALDKETRDTASE"/>
</dbReference>
<evidence type="ECO:0000259" key="7">
    <source>
        <dbReference type="Pfam" id="PF00248"/>
    </source>
</evidence>
<evidence type="ECO:0000256" key="1">
    <source>
        <dbReference type="ARBA" id="ARBA00007905"/>
    </source>
</evidence>
<comment type="similarity">
    <text evidence="1">Belongs to the aldo/keto reductase family.</text>
</comment>
<name>A0A6B2LB64_9EUKA</name>
<evidence type="ECO:0000256" key="5">
    <source>
        <dbReference type="PIRSR" id="PIRSR000097-2"/>
    </source>
</evidence>